<dbReference type="OMA" id="HVREAPD"/>
<dbReference type="HOGENOM" id="CLU_029375_0_1_1"/>
<dbReference type="PANTHER" id="PTHR12277">
    <property type="entry name" value="ALPHA/BETA HYDROLASE DOMAIN-CONTAINING PROTEIN"/>
    <property type="match status" value="1"/>
</dbReference>
<name>M4FHX2_BRACM</name>
<evidence type="ECO:0000313" key="3">
    <source>
        <dbReference type="Proteomes" id="UP000011750"/>
    </source>
</evidence>
<evidence type="ECO:0000256" key="1">
    <source>
        <dbReference type="SAM" id="MobiDB-lite"/>
    </source>
</evidence>
<protein>
    <recommendedName>
        <fullName evidence="4">Serine hydrolase FSH domain-containing protein</fullName>
    </recommendedName>
</protein>
<reference evidence="2" key="3">
    <citation type="submission" date="2023-03" db="UniProtKB">
        <authorList>
            <consortium name="EnsemblPlants"/>
        </authorList>
    </citation>
    <scope>IDENTIFICATION</scope>
    <source>
        <strain evidence="2">cv. Chiifu-401-42</strain>
    </source>
</reference>
<dbReference type="Gramene" id="Bra040701.1">
    <property type="protein sequence ID" value="Bra040701.1-P"/>
    <property type="gene ID" value="Bra040701"/>
</dbReference>
<feature type="region of interest" description="Disordered" evidence="1">
    <location>
        <begin position="227"/>
        <end position="325"/>
    </location>
</feature>
<dbReference type="InterPro" id="IPR029058">
    <property type="entry name" value="AB_hydrolase_fold"/>
</dbReference>
<feature type="compositionally biased region" description="Basic and acidic residues" evidence="1">
    <location>
        <begin position="281"/>
        <end position="325"/>
    </location>
</feature>
<dbReference type="SUPFAM" id="SSF53474">
    <property type="entry name" value="alpha/beta-Hydrolases"/>
    <property type="match status" value="1"/>
</dbReference>
<reference evidence="3" key="2">
    <citation type="journal article" date="2018" name="Hortic Res">
        <title>Improved Brassica rapa reference genome by single-molecule sequencing and chromosome conformation capture technologies.</title>
        <authorList>
            <person name="Zhang L."/>
            <person name="Cai X."/>
            <person name="Wu J."/>
            <person name="Liu M."/>
            <person name="Grob S."/>
            <person name="Cheng F."/>
            <person name="Liang J."/>
            <person name="Cai C."/>
            <person name="Liu Z."/>
            <person name="Liu B."/>
            <person name="Wang F."/>
            <person name="Li S."/>
            <person name="Liu F."/>
            <person name="Li X."/>
            <person name="Cheng L."/>
            <person name="Yang W."/>
            <person name="Li M.H."/>
            <person name="Grossniklaus U."/>
            <person name="Zheng H."/>
            <person name="Wang X."/>
        </authorList>
    </citation>
    <scope>NUCLEOTIDE SEQUENCE [LARGE SCALE GENOMIC DNA]</scope>
    <source>
        <strain evidence="3">cv. Chiifu-401-42</strain>
    </source>
</reference>
<feature type="compositionally biased region" description="Basic and acidic residues" evidence="1">
    <location>
        <begin position="252"/>
        <end position="265"/>
    </location>
</feature>
<reference evidence="3" key="1">
    <citation type="journal article" date="2011" name="Nat. Genet.">
        <title>The genome of the mesopolyploid crop species Brassica rapa.</title>
        <authorList>
            <consortium name="Brassica rapa Genome Sequencing Project Consortium"/>
            <person name="Wang X."/>
            <person name="Wang H."/>
            <person name="Wang J."/>
            <person name="Sun R."/>
            <person name="Wu J."/>
            <person name="Liu S."/>
            <person name="Bai Y."/>
            <person name="Mun J.H."/>
            <person name="Bancroft I."/>
            <person name="Cheng F."/>
            <person name="Huang S."/>
            <person name="Li X."/>
            <person name="Hua W."/>
            <person name="Wang J."/>
            <person name="Wang X."/>
            <person name="Freeling M."/>
            <person name="Pires J.C."/>
            <person name="Paterson A.H."/>
            <person name="Chalhoub B."/>
            <person name="Wang B."/>
            <person name="Hayward A."/>
            <person name="Sharpe A.G."/>
            <person name="Park B.S."/>
            <person name="Weisshaar B."/>
            <person name="Liu B."/>
            <person name="Li B."/>
            <person name="Liu B."/>
            <person name="Tong C."/>
            <person name="Song C."/>
            <person name="Duran C."/>
            <person name="Peng C."/>
            <person name="Geng C."/>
            <person name="Koh C."/>
            <person name="Lin C."/>
            <person name="Edwards D."/>
            <person name="Mu D."/>
            <person name="Shen D."/>
            <person name="Soumpourou E."/>
            <person name="Li F."/>
            <person name="Fraser F."/>
            <person name="Conant G."/>
            <person name="Lassalle G."/>
            <person name="King G.J."/>
            <person name="Bonnema G."/>
            <person name="Tang H."/>
            <person name="Wang H."/>
            <person name="Belcram H."/>
            <person name="Zhou H."/>
            <person name="Hirakawa H."/>
            <person name="Abe H."/>
            <person name="Guo H."/>
            <person name="Wang H."/>
            <person name="Jin H."/>
            <person name="Parkin I.A."/>
            <person name="Batley J."/>
            <person name="Kim J.S."/>
            <person name="Just J."/>
            <person name="Li J."/>
            <person name="Xu J."/>
            <person name="Deng J."/>
            <person name="Kim J.A."/>
            <person name="Li J."/>
            <person name="Yu J."/>
            <person name="Meng J."/>
            <person name="Wang J."/>
            <person name="Min J."/>
            <person name="Poulain J."/>
            <person name="Wang J."/>
            <person name="Hatakeyama K."/>
            <person name="Wu K."/>
            <person name="Wang L."/>
            <person name="Fang L."/>
            <person name="Trick M."/>
            <person name="Links M.G."/>
            <person name="Zhao M."/>
            <person name="Jin M."/>
            <person name="Ramchiary N."/>
            <person name="Drou N."/>
            <person name="Berkman P.J."/>
            <person name="Cai Q."/>
            <person name="Huang Q."/>
            <person name="Li R."/>
            <person name="Tabata S."/>
            <person name="Cheng S."/>
            <person name="Zhang S."/>
            <person name="Zhang S."/>
            <person name="Huang S."/>
            <person name="Sato S."/>
            <person name="Sun S."/>
            <person name="Kwon S.J."/>
            <person name="Choi S.R."/>
            <person name="Lee T.H."/>
            <person name="Fan W."/>
            <person name="Zhao X."/>
            <person name="Tan X."/>
            <person name="Xu X."/>
            <person name="Wang Y."/>
            <person name="Qiu Y."/>
            <person name="Yin Y."/>
            <person name="Li Y."/>
            <person name="Du Y."/>
            <person name="Liao Y."/>
            <person name="Lim Y."/>
            <person name="Narusaka Y."/>
            <person name="Wang Y."/>
            <person name="Wang Z."/>
            <person name="Li Z."/>
            <person name="Wang Z."/>
            <person name="Xiong Z."/>
            <person name="Zhang Z."/>
        </authorList>
    </citation>
    <scope>NUCLEOTIDE SEQUENCE [LARGE SCALE GENOMIC DNA]</scope>
    <source>
        <strain evidence="3">cv. Chiifu-401-42</strain>
    </source>
</reference>
<dbReference type="AlphaFoldDB" id="M4FHX2"/>
<evidence type="ECO:0000313" key="2">
    <source>
        <dbReference type="EnsemblPlants" id="Bra040701.1-P"/>
    </source>
</evidence>
<keyword evidence="3" id="KW-1185">Reference proteome</keyword>
<dbReference type="Gene3D" id="3.40.50.1820">
    <property type="entry name" value="alpha/beta hydrolase"/>
    <property type="match status" value="1"/>
</dbReference>
<dbReference type="Proteomes" id="UP000011750">
    <property type="component" value="Unassembled WGS sequence"/>
</dbReference>
<accession>M4FHX2</accession>
<sequence length="325" mass="36744">MGGVTSSVAAKFAVLQGGHGRANGTVASRPIPTPRKRGNPQASDPKRHGDNGHVREAPDGHLDAALLAWKRHRSGTDPSEHNTYADIEAVYKCLEETYGSKQEDVIFYGQSVGSGPTLHLASRFPLLRAVVLHSPILSGLRVMYAVKKTYWFDIYKNIDKIPYVDCPVLIIHGTSDEIVDCCHGKQLWELCKDKYEPLWVEGGNHCDLEQYPEYMRHLKQFITTVERLPSRSSSSSSGGVRDDGPTRRRSVDRREKPRQSTERKPLPPKSQWKKSSSKLRISFDHHHLDRSRRSLDCHDKTRKSIDHSHQVERGRKSVDRVGSEL</sequence>
<dbReference type="InParanoid" id="M4FHX2"/>
<proteinExistence type="predicted"/>
<organism evidence="2 3">
    <name type="scientific">Brassica campestris</name>
    <name type="common">Field mustard</name>
    <dbReference type="NCBI Taxonomy" id="3711"/>
    <lineage>
        <taxon>Eukaryota</taxon>
        <taxon>Viridiplantae</taxon>
        <taxon>Streptophyta</taxon>
        <taxon>Embryophyta</taxon>
        <taxon>Tracheophyta</taxon>
        <taxon>Spermatophyta</taxon>
        <taxon>Magnoliopsida</taxon>
        <taxon>eudicotyledons</taxon>
        <taxon>Gunneridae</taxon>
        <taxon>Pentapetalae</taxon>
        <taxon>rosids</taxon>
        <taxon>malvids</taxon>
        <taxon>Brassicales</taxon>
        <taxon>Brassicaceae</taxon>
        <taxon>Brassiceae</taxon>
        <taxon>Brassica</taxon>
    </lineage>
</organism>
<dbReference type="EnsemblPlants" id="Bra040701.1">
    <property type="protein sequence ID" value="Bra040701.1-P"/>
    <property type="gene ID" value="Bra040701"/>
</dbReference>
<dbReference type="PANTHER" id="PTHR12277:SF158">
    <property type="entry name" value="ALPHA_BETA-HYDROLASES SUPERFAMILY PROTEIN"/>
    <property type="match status" value="1"/>
</dbReference>
<dbReference type="eggNOG" id="KOG1552">
    <property type="taxonomic scope" value="Eukaryota"/>
</dbReference>
<feature type="region of interest" description="Disordered" evidence="1">
    <location>
        <begin position="14"/>
        <end position="58"/>
    </location>
</feature>
<feature type="compositionally biased region" description="Basic and acidic residues" evidence="1">
    <location>
        <begin position="44"/>
        <end position="58"/>
    </location>
</feature>
<evidence type="ECO:0008006" key="4">
    <source>
        <dbReference type="Google" id="ProtNLM"/>
    </source>
</evidence>